<dbReference type="PANTHER" id="PTHR30563:SF0">
    <property type="entry name" value="DNA RECOMBINATION PROTEIN RMUC"/>
    <property type="match status" value="1"/>
</dbReference>
<keyword evidence="8" id="KW-1185">Reference proteome</keyword>
<reference evidence="8" key="1">
    <citation type="submission" date="2016-11" db="EMBL/GenBank/DDBJ databases">
        <authorList>
            <person name="Varghese N."/>
            <person name="Submissions S."/>
        </authorList>
    </citation>
    <scope>NUCLEOTIDE SEQUENCE [LARGE SCALE GENOMIC DNA]</scope>
    <source>
        <strain evidence="8">DSM 26884</strain>
    </source>
</reference>
<organism evidence="7 8">
    <name type="scientific">Bacteroides stercorirosoris</name>
    <dbReference type="NCBI Taxonomy" id="871324"/>
    <lineage>
        <taxon>Bacteria</taxon>
        <taxon>Pseudomonadati</taxon>
        <taxon>Bacteroidota</taxon>
        <taxon>Bacteroidia</taxon>
        <taxon>Bacteroidales</taxon>
        <taxon>Bacteroidaceae</taxon>
        <taxon>Bacteroides</taxon>
    </lineage>
</organism>
<keyword evidence="3 5" id="KW-0175">Coiled coil</keyword>
<gene>
    <name evidence="7" type="ORF">SAMN05444350_10221</name>
</gene>
<evidence type="ECO:0000256" key="5">
    <source>
        <dbReference type="SAM" id="Coils"/>
    </source>
</evidence>
<dbReference type="AlphaFoldDB" id="A0A1M6AUK5"/>
<keyword evidence="4" id="KW-0233">DNA recombination</keyword>
<dbReference type="PANTHER" id="PTHR30563">
    <property type="entry name" value="DNA RECOMBINATION PROTEIN RMUC"/>
    <property type="match status" value="1"/>
</dbReference>
<comment type="similarity">
    <text evidence="2">Belongs to the RmuC family.</text>
</comment>
<feature type="region of interest" description="Disordered" evidence="6">
    <location>
        <begin position="428"/>
        <end position="452"/>
    </location>
</feature>
<evidence type="ECO:0000313" key="7">
    <source>
        <dbReference type="EMBL" id="SHI40142.1"/>
    </source>
</evidence>
<proteinExistence type="inferred from homology"/>
<evidence type="ECO:0000256" key="3">
    <source>
        <dbReference type="ARBA" id="ARBA00023054"/>
    </source>
</evidence>
<name>A0A1M6AUK5_9BACE</name>
<evidence type="ECO:0000256" key="6">
    <source>
        <dbReference type="SAM" id="MobiDB-lite"/>
    </source>
</evidence>
<dbReference type="GO" id="GO:0006310">
    <property type="term" value="P:DNA recombination"/>
    <property type="evidence" value="ECO:0007669"/>
    <property type="project" value="UniProtKB-KW"/>
</dbReference>
<sequence>MEIVFLIIGLTVGAGVGYLIAGRKSAALSAQLQATREREELLNRTSEERIAREKTITAERLTEQEKSFNLRLAEQQKQWEERLRLQTEEAEALHKRMNIEFENLSNRIFQSKTEDFTKLNAEHLNNLLRPLGENLKDFREKVEQVYSNEAKERFSLGERIKELVELNNRLSEDANNLTRALKGDSKMQGNWGEMILERLLQASGLIEGEHYFRQEFLKDERGEAITSEESGQKMQPDILIRYPDDREMIIDSKVSLTAYSAYTSAEHKDEKAHLLKAHLQSVRTHIDELSQKDYSHYDIKAPDFVMMFIPTEGAYLLAIQSDTNLWEYAYNKKVVLMNPTNLISALRLSLDLWKRENQVKNVQAIIKRGTALYEKIVGFTDTFLSIGDKLTGLQKDYDKAFNQLSGGNGSVVKQAEMLRGMSLTPKKRISARLLPRDEEPEEEEEETSEQIK</sequence>
<dbReference type="Pfam" id="PF02646">
    <property type="entry name" value="RmuC"/>
    <property type="match status" value="1"/>
</dbReference>
<feature type="coiled-coil region" evidence="5">
    <location>
        <begin position="58"/>
        <end position="107"/>
    </location>
</feature>
<comment type="function">
    <text evidence="1">Involved in DNA recombination.</text>
</comment>
<evidence type="ECO:0000256" key="1">
    <source>
        <dbReference type="ARBA" id="ARBA00003416"/>
    </source>
</evidence>
<dbReference type="RefSeq" id="WP_025834590.1">
    <property type="nucleotide sequence ID" value="NZ_FQZN01000002.1"/>
</dbReference>
<evidence type="ECO:0000313" key="8">
    <source>
        <dbReference type="Proteomes" id="UP000184192"/>
    </source>
</evidence>
<feature type="compositionally biased region" description="Acidic residues" evidence="6">
    <location>
        <begin position="438"/>
        <end position="452"/>
    </location>
</feature>
<dbReference type="InterPro" id="IPR003798">
    <property type="entry name" value="DNA_recombination_RmuC"/>
</dbReference>
<dbReference type="GeneID" id="92710564"/>
<evidence type="ECO:0000256" key="4">
    <source>
        <dbReference type="ARBA" id="ARBA00023172"/>
    </source>
</evidence>
<protein>
    <submittedName>
        <fullName evidence="7">DNA recombination protein RmuC</fullName>
    </submittedName>
</protein>
<dbReference type="eggNOG" id="COG1322">
    <property type="taxonomic scope" value="Bacteria"/>
</dbReference>
<dbReference type="EMBL" id="FQZN01000002">
    <property type="protein sequence ID" value="SHI40142.1"/>
    <property type="molecule type" value="Genomic_DNA"/>
</dbReference>
<dbReference type="Proteomes" id="UP000184192">
    <property type="component" value="Unassembled WGS sequence"/>
</dbReference>
<evidence type="ECO:0000256" key="2">
    <source>
        <dbReference type="ARBA" id="ARBA00009840"/>
    </source>
</evidence>
<accession>A0A1M6AUK5</accession>